<dbReference type="InterPro" id="IPR003400">
    <property type="entry name" value="ExbD"/>
</dbReference>
<keyword evidence="11" id="KW-1185">Reference proteome</keyword>
<keyword evidence="3" id="KW-1003">Cell membrane</keyword>
<dbReference type="GO" id="GO:0005886">
    <property type="term" value="C:plasma membrane"/>
    <property type="evidence" value="ECO:0007669"/>
    <property type="project" value="UniProtKB-SubCell"/>
</dbReference>
<organism evidence="9">
    <name type="scientific">Pseudogemmatithrix spongiicola</name>
    <dbReference type="NCBI Taxonomy" id="3062599"/>
    <lineage>
        <taxon>Bacteria</taxon>
        <taxon>Pseudomonadati</taxon>
        <taxon>Gemmatimonadota</taxon>
        <taxon>Gemmatimonadia</taxon>
        <taxon>Gemmatimonadales</taxon>
        <taxon>Gemmatimonadaceae</taxon>
        <taxon>Pseudogemmatithrix</taxon>
    </lineage>
</organism>
<sequence length="149" mass="16010">MSVSTGGGVKAEPNVVPMIDVMLVLLIIFMVVTPAIAAGFTAEPPSGINLKSHPEADEDQVLGIDKFGNYFLNKQQIPNPELGQRLQAIYSVRTIDQILYVKADKNLEYGRILEAMDIAAKNGVRMVGAITDQVPGTVSTVEGDEAKNP</sequence>
<evidence type="ECO:0000256" key="1">
    <source>
        <dbReference type="ARBA" id="ARBA00004162"/>
    </source>
</evidence>
<evidence type="ECO:0000256" key="8">
    <source>
        <dbReference type="SAM" id="Phobius"/>
    </source>
</evidence>
<name>A0AA49Q562_9BACT</name>
<evidence type="ECO:0000256" key="5">
    <source>
        <dbReference type="ARBA" id="ARBA00022989"/>
    </source>
</evidence>
<accession>A0AA49K0L0</accession>
<protein>
    <submittedName>
        <fullName evidence="9">Biopolymer transporter ExbD</fullName>
    </submittedName>
</protein>
<dbReference type="Gene3D" id="3.30.420.270">
    <property type="match status" value="1"/>
</dbReference>
<evidence type="ECO:0000313" key="10">
    <source>
        <dbReference type="EMBL" id="WKW15489.1"/>
    </source>
</evidence>
<evidence type="ECO:0000256" key="4">
    <source>
        <dbReference type="ARBA" id="ARBA00022692"/>
    </source>
</evidence>
<dbReference type="EMBL" id="CP130612">
    <property type="protein sequence ID" value="WKW12582.1"/>
    <property type="molecule type" value="Genomic_DNA"/>
</dbReference>
<keyword evidence="4 7" id="KW-0812">Transmembrane</keyword>
<keyword evidence="6 8" id="KW-0472">Membrane</keyword>
<gene>
    <name evidence="9" type="ORF">Strain138_001878</name>
    <name evidence="10" type="ORF">Strain318_001877</name>
</gene>
<keyword evidence="5 8" id="KW-1133">Transmembrane helix</keyword>
<keyword evidence="7" id="KW-0653">Protein transport</keyword>
<dbReference type="EMBL" id="CP130613">
    <property type="protein sequence ID" value="WKW15489.1"/>
    <property type="molecule type" value="Genomic_DNA"/>
</dbReference>
<evidence type="ECO:0000313" key="11">
    <source>
        <dbReference type="Proteomes" id="UP001229955"/>
    </source>
</evidence>
<dbReference type="PANTHER" id="PTHR30558:SF7">
    <property type="entry name" value="TOL-PAL SYSTEM PROTEIN TOLR"/>
    <property type="match status" value="1"/>
</dbReference>
<dbReference type="GO" id="GO:0022857">
    <property type="term" value="F:transmembrane transporter activity"/>
    <property type="evidence" value="ECO:0007669"/>
    <property type="project" value="InterPro"/>
</dbReference>
<evidence type="ECO:0000256" key="3">
    <source>
        <dbReference type="ARBA" id="ARBA00022475"/>
    </source>
</evidence>
<reference evidence="9" key="1">
    <citation type="submission" date="2023-07" db="EMBL/GenBank/DDBJ databases">
        <authorList>
            <person name="Haufschild T."/>
            <person name="Kallscheuer N."/>
            <person name="Hammer J."/>
            <person name="Kohn T."/>
            <person name="Kabuu M."/>
            <person name="Jogler M."/>
            <person name="Wohfarth N."/>
            <person name="Heuer A."/>
            <person name="Rohde M."/>
            <person name="van Teeseling M.C.F."/>
            <person name="Jogler C."/>
        </authorList>
    </citation>
    <scope>NUCLEOTIDE SEQUENCE</scope>
    <source>
        <strain evidence="9">Strain 138</strain>
        <strain evidence="10">Strain 318</strain>
    </source>
</reference>
<accession>A0AA49Q562</accession>
<dbReference type="Proteomes" id="UP001229955">
    <property type="component" value="Chromosome"/>
</dbReference>
<evidence type="ECO:0000256" key="7">
    <source>
        <dbReference type="RuleBase" id="RU003879"/>
    </source>
</evidence>
<dbReference type="AlphaFoldDB" id="A0AA49Q562"/>
<comment type="similarity">
    <text evidence="2 7">Belongs to the ExbD/TolR family.</text>
</comment>
<dbReference type="RefSeq" id="WP_367885461.1">
    <property type="nucleotide sequence ID" value="NZ_CP130612.1"/>
</dbReference>
<evidence type="ECO:0000313" key="9">
    <source>
        <dbReference type="EMBL" id="WKW12582.1"/>
    </source>
</evidence>
<dbReference type="KEGG" id="pspc:Strain318_001877"/>
<comment type="subcellular location">
    <subcellularLocation>
        <location evidence="1">Cell membrane</location>
        <topology evidence="1">Single-pass membrane protein</topology>
    </subcellularLocation>
    <subcellularLocation>
        <location evidence="7">Cell membrane</location>
        <topology evidence="7">Single-pass type II membrane protein</topology>
    </subcellularLocation>
</comment>
<feature type="transmembrane region" description="Helical" evidence="8">
    <location>
        <begin position="21"/>
        <end position="42"/>
    </location>
</feature>
<dbReference type="PANTHER" id="PTHR30558">
    <property type="entry name" value="EXBD MEMBRANE COMPONENT OF PMF-DRIVEN MACROMOLECULE IMPORT SYSTEM"/>
    <property type="match status" value="1"/>
</dbReference>
<keyword evidence="7" id="KW-0813">Transport</keyword>
<evidence type="ECO:0000256" key="2">
    <source>
        <dbReference type="ARBA" id="ARBA00005811"/>
    </source>
</evidence>
<dbReference type="Pfam" id="PF02472">
    <property type="entry name" value="ExbD"/>
    <property type="match status" value="1"/>
</dbReference>
<dbReference type="GO" id="GO:0015031">
    <property type="term" value="P:protein transport"/>
    <property type="evidence" value="ECO:0007669"/>
    <property type="project" value="UniProtKB-KW"/>
</dbReference>
<proteinExistence type="inferred from homology"/>
<evidence type="ECO:0000256" key="6">
    <source>
        <dbReference type="ARBA" id="ARBA00023136"/>
    </source>
</evidence>